<dbReference type="EMBL" id="VCAZ01000225">
    <property type="protein sequence ID" value="TTK00923.1"/>
    <property type="molecule type" value="Genomic_DNA"/>
</dbReference>
<comment type="caution">
    <text evidence="1">The sequence shown here is derived from an EMBL/GenBank/DDBJ whole genome shotgun (WGS) entry which is preliminary data.</text>
</comment>
<dbReference type="GO" id="GO:0036297">
    <property type="term" value="P:interstrand cross-link repair"/>
    <property type="evidence" value="ECO:0007669"/>
    <property type="project" value="InterPro"/>
</dbReference>
<accession>A0A556VC47</accession>
<dbReference type="OrthoDB" id="1917888at2759"/>
<evidence type="ECO:0000313" key="1">
    <source>
        <dbReference type="EMBL" id="TTK00923.1"/>
    </source>
</evidence>
<dbReference type="GO" id="GO:2000042">
    <property type="term" value="P:negative regulation of double-strand break repair via homologous recombination"/>
    <property type="evidence" value="ECO:0007669"/>
    <property type="project" value="TreeGrafter"/>
</dbReference>
<reference evidence="1 2" key="1">
    <citation type="journal article" date="2019" name="Genome Biol. Evol.">
        <title>Whole-Genome Sequencing of the Giant Devil Catfish, Bagarius yarrelli.</title>
        <authorList>
            <person name="Jiang W."/>
            <person name="Lv Y."/>
            <person name="Cheng L."/>
            <person name="Yang K."/>
            <person name="Chao B."/>
            <person name="Wang X."/>
            <person name="Li Y."/>
            <person name="Pan X."/>
            <person name="You X."/>
            <person name="Zhang Y."/>
            <person name="Yang J."/>
            <person name="Li J."/>
            <person name="Zhang X."/>
            <person name="Liu S."/>
            <person name="Sun C."/>
            <person name="Yang J."/>
            <person name="Shi Q."/>
        </authorList>
    </citation>
    <scope>NUCLEOTIDE SEQUENCE [LARGE SCALE GENOMIC DNA]</scope>
    <source>
        <strain evidence="1">JWS20170419001</strain>
        <tissue evidence="1">Muscle</tissue>
    </source>
</reference>
<dbReference type="PANTHER" id="PTHR28450:SF1">
    <property type="entry name" value="FANCONI ANEMIA GROUP B PROTEIN"/>
    <property type="match status" value="1"/>
</dbReference>
<organism evidence="1 2">
    <name type="scientific">Bagarius yarrelli</name>
    <name type="common">Goonch</name>
    <name type="synonym">Bagrus yarrelli</name>
    <dbReference type="NCBI Taxonomy" id="175774"/>
    <lineage>
        <taxon>Eukaryota</taxon>
        <taxon>Metazoa</taxon>
        <taxon>Chordata</taxon>
        <taxon>Craniata</taxon>
        <taxon>Vertebrata</taxon>
        <taxon>Euteleostomi</taxon>
        <taxon>Actinopterygii</taxon>
        <taxon>Neopterygii</taxon>
        <taxon>Teleostei</taxon>
        <taxon>Ostariophysi</taxon>
        <taxon>Siluriformes</taxon>
        <taxon>Sisoridae</taxon>
        <taxon>Sisorinae</taxon>
        <taxon>Bagarius</taxon>
    </lineage>
</organism>
<proteinExistence type="predicted"/>
<sequence>MTSAHQCFHMATLHGDLLIFQCKHTSSRGSEVAFWRMSFNEDSGTFFNRDNKITMYENSSKAVSIVHCTTAVNVKTRLRVLCILLRLHQKGSHGFKYMLYSLSSTTRAVLHVEFSLPYKMPEDVFILRGPTLIWCHKGVVFYTSAKNGSIKEVPIHLYVNFLGELPLSQRLAVVGLQKMSEDKSNGNDCDNKAVLYFLEDGRIFSADYVAACWTDVHLLLVDDFVRAGSEQMLLLFEEVKPADGIPEKFLLTDLCDISYSRGNAESVDVNWCAAAEENVKLTIQALEARLQEGLVSLLDKQSEEVECTPHVSLEMNSVESLLKVERCWHRVVGQKLVFGALLSPTDQLMDYENMIAAIIAPTVQSVNKIIFYPKPLTSVAPGPPNNKRIKYSSGPAILIATDLLLTFDPVKCSGLLGFFTKKAGSASQHCKLVNIDLKGALEGKFLPYLLEDCGIVSDESREDLLSLMVAFESWSFHILSMDCSIMDVSLFLEKNFKAKQIKNSPEYLLSCSKQLSGAMLFHWKPCSSVHGMLDVYCSNHLGLLHFLDTLCNLLPVSHSIKLFKTGQARNKKPAFFLDHEICMIKESMAVLTNSRAEDLRSYPIVQINREQWLKEKLDQLCPLVEVKLYRQMVKKAISLKMISDVAMLVKTA</sequence>
<name>A0A556VC47_BAGYA</name>
<dbReference type="AlphaFoldDB" id="A0A556VC47"/>
<dbReference type="InterPro" id="IPR033333">
    <property type="entry name" value="FANCB"/>
</dbReference>
<gene>
    <name evidence="1" type="ORF">Baya_15615</name>
</gene>
<dbReference type="GO" id="GO:1905168">
    <property type="term" value="P:positive regulation of double-strand break repair via homologous recombination"/>
    <property type="evidence" value="ECO:0007669"/>
    <property type="project" value="TreeGrafter"/>
</dbReference>
<dbReference type="Proteomes" id="UP000319801">
    <property type="component" value="Unassembled WGS sequence"/>
</dbReference>
<keyword evidence="2" id="KW-1185">Reference proteome</keyword>
<protein>
    <submittedName>
        <fullName evidence="1">Fanconi anemia group B protein</fullName>
    </submittedName>
</protein>
<dbReference type="GO" id="GO:1990414">
    <property type="term" value="P:replication-born double-strand break repair via sister chromatid exchange"/>
    <property type="evidence" value="ECO:0007669"/>
    <property type="project" value="TreeGrafter"/>
</dbReference>
<evidence type="ECO:0000313" key="2">
    <source>
        <dbReference type="Proteomes" id="UP000319801"/>
    </source>
</evidence>
<dbReference type="GO" id="GO:0043240">
    <property type="term" value="C:Fanconi anaemia nuclear complex"/>
    <property type="evidence" value="ECO:0007669"/>
    <property type="project" value="InterPro"/>
</dbReference>
<dbReference type="PANTHER" id="PTHR28450">
    <property type="entry name" value="FANCONI ANEMIA GROUP B PROTEIN"/>
    <property type="match status" value="1"/>
</dbReference>